<dbReference type="InterPro" id="IPR021550">
    <property type="entry name" value="DUF2897"/>
</dbReference>
<sequence length="66" mass="7436">MIEWLFSPWVIICVVVAVVVGNIAALKYTANMKFGQGPKPGSREHNLDRLNELDKQSQDPNKKPQD</sequence>
<proteinExistence type="predicted"/>
<feature type="region of interest" description="Disordered" evidence="1">
    <location>
        <begin position="35"/>
        <end position="66"/>
    </location>
</feature>
<dbReference type="Pfam" id="PF11446">
    <property type="entry name" value="DUF2897"/>
    <property type="match status" value="1"/>
</dbReference>
<evidence type="ECO:0008006" key="5">
    <source>
        <dbReference type="Google" id="ProtNLM"/>
    </source>
</evidence>
<comment type="caution">
    <text evidence="3">The sequence shown here is derived from an EMBL/GenBank/DDBJ whole genome shotgun (WGS) entry which is preliminary data.</text>
</comment>
<evidence type="ECO:0000256" key="2">
    <source>
        <dbReference type="SAM" id="Phobius"/>
    </source>
</evidence>
<feature type="compositionally biased region" description="Basic and acidic residues" evidence="1">
    <location>
        <begin position="41"/>
        <end position="66"/>
    </location>
</feature>
<keyword evidence="2" id="KW-1133">Transmembrane helix</keyword>
<dbReference type="EMBL" id="CAKLCM010000002">
    <property type="protein sequence ID" value="CAH0524999.1"/>
    <property type="molecule type" value="Genomic_DNA"/>
</dbReference>
<name>A0ABM8ZF16_9VIBR</name>
<feature type="transmembrane region" description="Helical" evidence="2">
    <location>
        <begin position="6"/>
        <end position="26"/>
    </location>
</feature>
<protein>
    <recommendedName>
        <fullName evidence="5">DUF2897 domain-containing protein</fullName>
    </recommendedName>
</protein>
<keyword evidence="2" id="KW-0812">Transmembrane</keyword>
<evidence type="ECO:0000256" key="1">
    <source>
        <dbReference type="SAM" id="MobiDB-lite"/>
    </source>
</evidence>
<evidence type="ECO:0000313" key="3">
    <source>
        <dbReference type="EMBL" id="CAH0524999.1"/>
    </source>
</evidence>
<organism evidence="3 4">
    <name type="scientific">Vibrio hippocampi</name>
    <dbReference type="NCBI Taxonomy" id="654686"/>
    <lineage>
        <taxon>Bacteria</taxon>
        <taxon>Pseudomonadati</taxon>
        <taxon>Pseudomonadota</taxon>
        <taxon>Gammaproteobacteria</taxon>
        <taxon>Vibrionales</taxon>
        <taxon>Vibrionaceae</taxon>
        <taxon>Vibrio</taxon>
    </lineage>
</organism>
<keyword evidence="2" id="KW-0472">Membrane</keyword>
<evidence type="ECO:0000313" key="4">
    <source>
        <dbReference type="Proteomes" id="UP000838160"/>
    </source>
</evidence>
<keyword evidence="4" id="KW-1185">Reference proteome</keyword>
<dbReference type="RefSeq" id="WP_237483703.1">
    <property type="nucleotide sequence ID" value="NZ_CAKLCM010000002.1"/>
</dbReference>
<gene>
    <name evidence="3" type="ORF">VHP8226_00667</name>
</gene>
<reference evidence="3" key="1">
    <citation type="submission" date="2021-12" db="EMBL/GenBank/DDBJ databases">
        <authorList>
            <person name="Rodrigo-Torres L."/>
            <person name="Arahal R. D."/>
            <person name="Lucena T."/>
        </authorList>
    </citation>
    <scope>NUCLEOTIDE SEQUENCE</scope>
    <source>
        <strain evidence="3">CECT 8226</strain>
    </source>
</reference>
<accession>A0ABM8ZF16</accession>
<dbReference type="Proteomes" id="UP000838160">
    <property type="component" value="Unassembled WGS sequence"/>
</dbReference>